<reference evidence="2" key="1">
    <citation type="journal article" date="2023" name="Science">
        <title>Genome structures resolve the early diversification of teleost fishes.</title>
        <authorList>
            <person name="Parey E."/>
            <person name="Louis A."/>
            <person name="Montfort J."/>
            <person name="Bouchez O."/>
            <person name="Roques C."/>
            <person name="Iampietro C."/>
            <person name="Lluch J."/>
            <person name="Castinel A."/>
            <person name="Donnadieu C."/>
            <person name="Desvignes T."/>
            <person name="Floi Bucao C."/>
            <person name="Jouanno E."/>
            <person name="Wen M."/>
            <person name="Mejri S."/>
            <person name="Dirks R."/>
            <person name="Jansen H."/>
            <person name="Henkel C."/>
            <person name="Chen W.J."/>
            <person name="Zahm M."/>
            <person name="Cabau C."/>
            <person name="Klopp C."/>
            <person name="Thompson A.W."/>
            <person name="Robinson-Rechavi M."/>
            <person name="Braasch I."/>
            <person name="Lecointre G."/>
            <person name="Bobe J."/>
            <person name="Postlethwait J.H."/>
            <person name="Berthelot C."/>
            <person name="Roest Crollius H."/>
            <person name="Guiguen Y."/>
        </authorList>
    </citation>
    <scope>NUCLEOTIDE SEQUENCE</scope>
    <source>
        <strain evidence="2">NC1722</strain>
    </source>
</reference>
<feature type="compositionally biased region" description="Basic and acidic residues" evidence="1">
    <location>
        <begin position="42"/>
        <end position="54"/>
    </location>
</feature>
<keyword evidence="3" id="KW-1185">Reference proteome</keyword>
<evidence type="ECO:0000313" key="2">
    <source>
        <dbReference type="EMBL" id="KAJ8366522.1"/>
    </source>
</evidence>
<dbReference type="Proteomes" id="UP001221898">
    <property type="component" value="Unassembled WGS sequence"/>
</dbReference>
<protein>
    <submittedName>
        <fullName evidence="2">Uncharacterized protein</fullName>
    </submittedName>
</protein>
<name>A0AAD7R5N1_9TELE</name>
<comment type="caution">
    <text evidence="2">The sequence shown here is derived from an EMBL/GenBank/DDBJ whole genome shotgun (WGS) entry which is preliminary data.</text>
</comment>
<dbReference type="AlphaFoldDB" id="A0AAD7R5N1"/>
<evidence type="ECO:0000256" key="1">
    <source>
        <dbReference type="SAM" id="MobiDB-lite"/>
    </source>
</evidence>
<dbReference type="EMBL" id="JAINUG010000579">
    <property type="protein sequence ID" value="KAJ8366522.1"/>
    <property type="molecule type" value="Genomic_DNA"/>
</dbReference>
<evidence type="ECO:0000313" key="3">
    <source>
        <dbReference type="Proteomes" id="UP001221898"/>
    </source>
</evidence>
<proteinExistence type="predicted"/>
<sequence length="129" mass="14202">MEFPAVDCLYEDTYRSVTAAELQGTEQSVIVRATARTGGIVDRSRRAGATERRPRGQTANAERVCTEREGLDAAPSKPALRFNIPLTQRIESPALGDSAAAAFFSDVVTRYQIDEQGELRLRPVFNAEK</sequence>
<gene>
    <name evidence="2" type="ORF">AAFF_G00350910</name>
</gene>
<feature type="region of interest" description="Disordered" evidence="1">
    <location>
        <begin position="41"/>
        <end position="60"/>
    </location>
</feature>
<organism evidence="2 3">
    <name type="scientific">Aldrovandia affinis</name>
    <dbReference type="NCBI Taxonomy" id="143900"/>
    <lineage>
        <taxon>Eukaryota</taxon>
        <taxon>Metazoa</taxon>
        <taxon>Chordata</taxon>
        <taxon>Craniata</taxon>
        <taxon>Vertebrata</taxon>
        <taxon>Euteleostomi</taxon>
        <taxon>Actinopterygii</taxon>
        <taxon>Neopterygii</taxon>
        <taxon>Teleostei</taxon>
        <taxon>Notacanthiformes</taxon>
        <taxon>Halosauridae</taxon>
        <taxon>Aldrovandia</taxon>
    </lineage>
</organism>
<accession>A0AAD7R5N1</accession>